<dbReference type="PANTHER" id="PTHR43691">
    <property type="entry name" value="URIDINE PHOSPHORYLASE"/>
    <property type="match status" value="1"/>
</dbReference>
<organism evidence="4 5">
    <name type="scientific">Hermetia illucens</name>
    <name type="common">Black soldier fly</name>
    <dbReference type="NCBI Taxonomy" id="343691"/>
    <lineage>
        <taxon>Eukaryota</taxon>
        <taxon>Metazoa</taxon>
        <taxon>Ecdysozoa</taxon>
        <taxon>Arthropoda</taxon>
        <taxon>Hexapoda</taxon>
        <taxon>Insecta</taxon>
        <taxon>Pterygota</taxon>
        <taxon>Neoptera</taxon>
        <taxon>Endopterygota</taxon>
        <taxon>Diptera</taxon>
        <taxon>Brachycera</taxon>
        <taxon>Stratiomyomorpha</taxon>
        <taxon>Stratiomyidae</taxon>
        <taxon>Hermetiinae</taxon>
        <taxon>Hermetia</taxon>
    </lineage>
</organism>
<dbReference type="Gene3D" id="3.40.50.1580">
    <property type="entry name" value="Nucleoside phosphorylase domain"/>
    <property type="match status" value="1"/>
</dbReference>
<feature type="binding site" evidence="2">
    <location>
        <position position="209"/>
    </location>
    <ligand>
        <name>substrate</name>
    </ligand>
</feature>
<dbReference type="CDD" id="cd17763">
    <property type="entry name" value="UP_hUPP-like"/>
    <property type="match status" value="1"/>
</dbReference>
<dbReference type="GO" id="GO:0004850">
    <property type="term" value="F:uridine phosphorylase activity"/>
    <property type="evidence" value="ECO:0007669"/>
    <property type="project" value="InterPro"/>
</dbReference>
<dbReference type="EMBL" id="LR899011">
    <property type="protein sequence ID" value="CAD7084499.1"/>
    <property type="molecule type" value="Genomic_DNA"/>
</dbReference>
<dbReference type="InParanoid" id="A0A7R8YTG4"/>
<evidence type="ECO:0000256" key="2">
    <source>
        <dbReference type="PIRSR" id="PIRSR610059-50"/>
    </source>
</evidence>
<feature type="binding site" evidence="2">
    <location>
        <begin position="128"/>
        <end position="131"/>
    </location>
    <ligand>
        <name>phosphate</name>
        <dbReference type="ChEBI" id="CHEBI:43474"/>
    </ligand>
</feature>
<dbReference type="GO" id="GO:0009166">
    <property type="term" value="P:nucleotide catabolic process"/>
    <property type="evidence" value="ECO:0007669"/>
    <property type="project" value="InterPro"/>
</dbReference>
<dbReference type="InterPro" id="IPR035994">
    <property type="entry name" value="Nucleoside_phosphorylase_sf"/>
</dbReference>
<comment type="similarity">
    <text evidence="1">Belongs to the PNP/UDP phosphorylase family.</text>
</comment>
<protein>
    <recommendedName>
        <fullName evidence="3">Nucleoside phosphorylase domain-containing protein</fullName>
    </recommendedName>
</protein>
<keyword evidence="5" id="KW-1185">Reference proteome</keyword>
<sequence length="304" mass="33655">MPHTNGLTNELPNPYLKNLDNDVLYHLGFSKKDDLKKLFGDVKFVCTGGSADRMREFAYFIYSKLKGKLPVEDEIKDLGGVGHRYALYKVGPVISVSHGMGFGSIGILLHEMIKLVRYAECDDPIFIRVGTCGGIGIPPGTVVVTEGALNGVLKGVHEFIILGKRVERPATFDQALAQKIQECALPADNFKIVLGKTIGTDDFYEGQGRTDGAICDHKIEEKMEFLQKVFKLGVRNFEMEAPVFGALTHHAGIKGAIICASLVNRLNGDQITATREEMHDWGLRAQEITWRFIEKTLKDMALIS</sequence>
<dbReference type="AlphaFoldDB" id="A0A7R8YTG4"/>
<dbReference type="NCBIfam" id="TIGR01719">
    <property type="entry name" value="euk_UDPppase"/>
    <property type="match status" value="1"/>
</dbReference>
<dbReference type="OrthoDB" id="204058at2759"/>
<gene>
    <name evidence="4" type="ORF">HERILL_LOCUS7387</name>
</gene>
<dbReference type="SUPFAM" id="SSF53167">
    <property type="entry name" value="Purine and uridine phosphorylases"/>
    <property type="match status" value="1"/>
</dbReference>
<dbReference type="Pfam" id="PF01048">
    <property type="entry name" value="PNP_UDP_1"/>
    <property type="match status" value="1"/>
</dbReference>
<dbReference type="GO" id="GO:0006218">
    <property type="term" value="P:uridine catabolic process"/>
    <property type="evidence" value="ECO:0007669"/>
    <property type="project" value="TreeGrafter"/>
</dbReference>
<dbReference type="PANTHER" id="PTHR43691:SF11">
    <property type="entry name" value="FI09636P-RELATED"/>
    <property type="match status" value="1"/>
</dbReference>
<feature type="binding site" evidence="2">
    <location>
        <position position="207"/>
    </location>
    <ligand>
        <name>substrate</name>
    </ligand>
</feature>
<evidence type="ECO:0000256" key="1">
    <source>
        <dbReference type="ARBA" id="ARBA00010456"/>
    </source>
</evidence>
<evidence type="ECO:0000313" key="5">
    <source>
        <dbReference type="Proteomes" id="UP000594454"/>
    </source>
</evidence>
<evidence type="ECO:0000259" key="3">
    <source>
        <dbReference type="Pfam" id="PF01048"/>
    </source>
</evidence>
<dbReference type="Proteomes" id="UP000594454">
    <property type="component" value="Chromosome 3"/>
</dbReference>
<dbReference type="InterPro" id="IPR010059">
    <property type="entry name" value="Uridine_phosphorylase_euk"/>
</dbReference>
<feature type="binding site" evidence="2">
    <location>
        <position position="84"/>
    </location>
    <ligand>
        <name>phosphate</name>
        <dbReference type="ChEBI" id="CHEBI:43474"/>
    </ligand>
</feature>
<accession>A0A7R8YTG4</accession>
<dbReference type="OMA" id="HPNICAG"/>
<dbReference type="GO" id="GO:0005829">
    <property type="term" value="C:cytosol"/>
    <property type="evidence" value="ECO:0007669"/>
    <property type="project" value="TreeGrafter"/>
</dbReference>
<name>A0A7R8YTG4_HERIL</name>
<reference evidence="4 5" key="1">
    <citation type="submission" date="2020-11" db="EMBL/GenBank/DDBJ databases">
        <authorList>
            <person name="Wallbank WR R."/>
            <person name="Pardo Diaz C."/>
            <person name="Kozak K."/>
            <person name="Martin S."/>
            <person name="Jiggins C."/>
            <person name="Moest M."/>
            <person name="Warren A I."/>
            <person name="Generalovic N T."/>
            <person name="Byers J.R.P. K."/>
            <person name="Montejo-Kovacevich G."/>
            <person name="Yen C E."/>
        </authorList>
    </citation>
    <scope>NUCLEOTIDE SEQUENCE [LARGE SCALE GENOMIC DNA]</scope>
</reference>
<evidence type="ECO:0000313" key="4">
    <source>
        <dbReference type="EMBL" id="CAD7084499.1"/>
    </source>
</evidence>
<feature type="domain" description="Nucleoside phosphorylase" evidence="3">
    <location>
        <begin position="43"/>
        <end position="293"/>
    </location>
</feature>
<proteinExistence type="inferred from homology"/>
<dbReference type="InterPro" id="IPR000845">
    <property type="entry name" value="Nucleoside_phosphorylase_d"/>
</dbReference>